<feature type="region of interest" description="Disordered" evidence="1">
    <location>
        <begin position="418"/>
        <end position="450"/>
    </location>
</feature>
<dbReference type="Proteomes" id="UP001500957">
    <property type="component" value="Unassembled WGS sequence"/>
</dbReference>
<dbReference type="Pfam" id="PF10103">
    <property type="entry name" value="Zincin_2"/>
    <property type="match status" value="1"/>
</dbReference>
<keyword evidence="2" id="KW-0482">Metalloprotease</keyword>
<reference evidence="2 3" key="1">
    <citation type="journal article" date="2019" name="Int. J. Syst. Evol. Microbiol.">
        <title>The Global Catalogue of Microorganisms (GCM) 10K type strain sequencing project: providing services to taxonomists for standard genome sequencing and annotation.</title>
        <authorList>
            <consortium name="The Broad Institute Genomics Platform"/>
            <consortium name="The Broad Institute Genome Sequencing Center for Infectious Disease"/>
            <person name="Wu L."/>
            <person name="Ma J."/>
        </authorList>
    </citation>
    <scope>NUCLEOTIDE SEQUENCE [LARGE SCALE GENOMIC DNA]</scope>
    <source>
        <strain evidence="2 3">JCM 10671</strain>
    </source>
</reference>
<dbReference type="GO" id="GO:0008237">
    <property type="term" value="F:metallopeptidase activity"/>
    <property type="evidence" value="ECO:0007669"/>
    <property type="project" value="UniProtKB-KW"/>
</dbReference>
<dbReference type="InterPro" id="IPR018766">
    <property type="entry name" value="Zinicin_2"/>
</dbReference>
<dbReference type="InterPro" id="IPR042271">
    <property type="entry name" value="Zinicin_2_N"/>
</dbReference>
<proteinExistence type="predicted"/>
<protein>
    <submittedName>
        <fullName evidence="2">Zinc-dependent metalloprotease</fullName>
    </submittedName>
</protein>
<dbReference type="RefSeq" id="WP_425566192.1">
    <property type="nucleotide sequence ID" value="NZ_BAAAHE010000030.1"/>
</dbReference>
<organism evidence="2 3">
    <name type="scientific">Sporichthya brevicatena</name>
    <dbReference type="NCBI Taxonomy" id="171442"/>
    <lineage>
        <taxon>Bacteria</taxon>
        <taxon>Bacillati</taxon>
        <taxon>Actinomycetota</taxon>
        <taxon>Actinomycetes</taxon>
        <taxon>Sporichthyales</taxon>
        <taxon>Sporichthyaceae</taxon>
        <taxon>Sporichthya</taxon>
    </lineage>
</organism>
<feature type="region of interest" description="Disordered" evidence="1">
    <location>
        <begin position="1"/>
        <end position="24"/>
    </location>
</feature>
<evidence type="ECO:0000313" key="2">
    <source>
        <dbReference type="EMBL" id="GAA0627710.1"/>
    </source>
</evidence>
<keyword evidence="2" id="KW-0645">Protease</keyword>
<gene>
    <name evidence="2" type="ORF">GCM10009547_34090</name>
</gene>
<feature type="compositionally biased region" description="Low complexity" evidence="1">
    <location>
        <begin position="418"/>
        <end position="430"/>
    </location>
</feature>
<dbReference type="PANTHER" id="PTHR39420">
    <property type="match status" value="1"/>
</dbReference>
<dbReference type="SUPFAM" id="SSF55486">
    <property type="entry name" value="Metalloproteases ('zincins'), catalytic domain"/>
    <property type="match status" value="1"/>
</dbReference>
<keyword evidence="2" id="KW-0378">Hydrolase</keyword>
<keyword evidence="3" id="KW-1185">Reference proteome</keyword>
<accession>A0ABN1H3K9</accession>
<evidence type="ECO:0000256" key="1">
    <source>
        <dbReference type="SAM" id="MobiDB-lite"/>
    </source>
</evidence>
<name>A0ABN1H3K9_9ACTN</name>
<comment type="caution">
    <text evidence="2">The sequence shown here is derived from an EMBL/GenBank/DDBJ whole genome shotgun (WGS) entry which is preliminary data.</text>
</comment>
<dbReference type="PANTHER" id="PTHR39420:SF2">
    <property type="entry name" value="HYDROLASE"/>
    <property type="match status" value="1"/>
</dbReference>
<sequence>MSVPFGFGMPGGGDDDPGKNLGPDNPFAALFSGDPNALGAMFTQLGQMLSYSGGPVNWDLAKDVARKTVAAAGGDRSMGAGERAEVDEAIRLAELWLDPLTVMPAGANASLAWSRAEWIENTLSVWKQLVEPVAARVVEAMGGALPGQLPEEMREAAAPLMGMMKQMGGAMFGAQVGQALGSLAGEVFGATDIGLPLGPPARATLVPANVAAFGQGLGVPADQVRLFLALREAAHQRLFAHVPWLRAHVLDAVESYARGISVQMDKLEEIVSGLDPTNPEAIGQAFHEGMFTPENTPAQRAALARLETILALIEGWVDKVAGAAAAEHLAAAPQLREAVRRRRATGGPAEQTFGTLIGLELRPRRFREAAELWQRLTEARGVDGRDALWAHPDLLPTADDLDHPAAFVEAAQISGGSDLDISSLLDGSLGEAPPEQPPPGSTEGDGNSEK</sequence>
<dbReference type="Gene3D" id="1.20.150.30">
    <property type="entry name" value="Zincin-like metallopeptidase, N-terminal domain"/>
    <property type="match status" value="1"/>
</dbReference>
<evidence type="ECO:0000313" key="3">
    <source>
        <dbReference type="Proteomes" id="UP001500957"/>
    </source>
</evidence>
<dbReference type="EMBL" id="BAAAHE010000030">
    <property type="protein sequence ID" value="GAA0627710.1"/>
    <property type="molecule type" value="Genomic_DNA"/>
</dbReference>
<dbReference type="NCBIfam" id="TIGR03624">
    <property type="entry name" value="putative hydrolase"/>
    <property type="match status" value="1"/>
</dbReference>